<protein>
    <submittedName>
        <fullName evidence="1">Uncharacterized protein</fullName>
    </submittedName>
</protein>
<dbReference type="EMBL" id="GBRH01167003">
    <property type="protein sequence ID" value="JAE30893.1"/>
    <property type="molecule type" value="Transcribed_RNA"/>
</dbReference>
<name>A0A0A9HDA1_ARUDO</name>
<accession>A0A0A9HDA1</accession>
<dbReference type="AlphaFoldDB" id="A0A0A9HDA1"/>
<reference evidence="1" key="2">
    <citation type="journal article" date="2015" name="Data Brief">
        <title>Shoot transcriptome of the giant reed, Arundo donax.</title>
        <authorList>
            <person name="Barrero R.A."/>
            <person name="Guerrero F.D."/>
            <person name="Moolhuijzen P."/>
            <person name="Goolsby J.A."/>
            <person name="Tidwell J."/>
            <person name="Bellgard S.E."/>
            <person name="Bellgard M.I."/>
        </authorList>
    </citation>
    <scope>NUCLEOTIDE SEQUENCE</scope>
    <source>
        <tissue evidence="1">Shoot tissue taken approximately 20 cm above the soil surface</tissue>
    </source>
</reference>
<organism evidence="1">
    <name type="scientific">Arundo donax</name>
    <name type="common">Giant reed</name>
    <name type="synonym">Donax arundinaceus</name>
    <dbReference type="NCBI Taxonomy" id="35708"/>
    <lineage>
        <taxon>Eukaryota</taxon>
        <taxon>Viridiplantae</taxon>
        <taxon>Streptophyta</taxon>
        <taxon>Embryophyta</taxon>
        <taxon>Tracheophyta</taxon>
        <taxon>Spermatophyta</taxon>
        <taxon>Magnoliopsida</taxon>
        <taxon>Liliopsida</taxon>
        <taxon>Poales</taxon>
        <taxon>Poaceae</taxon>
        <taxon>PACMAD clade</taxon>
        <taxon>Arundinoideae</taxon>
        <taxon>Arundineae</taxon>
        <taxon>Arundo</taxon>
    </lineage>
</organism>
<reference evidence="1" key="1">
    <citation type="submission" date="2014-09" db="EMBL/GenBank/DDBJ databases">
        <authorList>
            <person name="Magalhaes I.L.F."/>
            <person name="Oliveira U."/>
            <person name="Santos F.R."/>
            <person name="Vidigal T.H.D.A."/>
            <person name="Brescovit A.D."/>
            <person name="Santos A.J."/>
        </authorList>
    </citation>
    <scope>NUCLEOTIDE SEQUENCE</scope>
    <source>
        <tissue evidence="1">Shoot tissue taken approximately 20 cm above the soil surface</tissue>
    </source>
</reference>
<proteinExistence type="predicted"/>
<sequence>MICYDLTTLANNKFQNFMILKRALFIVDIERCMAPNNVKYPPVIHDHK</sequence>
<evidence type="ECO:0000313" key="1">
    <source>
        <dbReference type="EMBL" id="JAE30893.1"/>
    </source>
</evidence>